<dbReference type="EMBL" id="OE182616">
    <property type="protein sequence ID" value="CAD7574778.1"/>
    <property type="molecule type" value="Genomic_DNA"/>
</dbReference>
<feature type="compositionally biased region" description="Polar residues" evidence="1">
    <location>
        <begin position="313"/>
        <end position="327"/>
    </location>
</feature>
<evidence type="ECO:0000259" key="3">
    <source>
        <dbReference type="Pfam" id="PF23070"/>
    </source>
</evidence>
<feature type="compositionally biased region" description="Polar residues" evidence="1">
    <location>
        <begin position="618"/>
        <end position="649"/>
    </location>
</feature>
<keyword evidence="2" id="KW-0472">Membrane</keyword>
<feature type="domain" description="DUF7045" evidence="4">
    <location>
        <begin position="178"/>
        <end position="223"/>
    </location>
</feature>
<dbReference type="Pfam" id="PF23070">
    <property type="entry name" value="DUF7043"/>
    <property type="match status" value="1"/>
</dbReference>
<organism evidence="5">
    <name type="scientific">Timema californicum</name>
    <name type="common">California timema</name>
    <name type="synonym">Walking stick</name>
    <dbReference type="NCBI Taxonomy" id="61474"/>
    <lineage>
        <taxon>Eukaryota</taxon>
        <taxon>Metazoa</taxon>
        <taxon>Ecdysozoa</taxon>
        <taxon>Arthropoda</taxon>
        <taxon>Hexapoda</taxon>
        <taxon>Insecta</taxon>
        <taxon>Pterygota</taxon>
        <taxon>Neoptera</taxon>
        <taxon>Polyneoptera</taxon>
        <taxon>Phasmatodea</taxon>
        <taxon>Timematodea</taxon>
        <taxon>Timematoidea</taxon>
        <taxon>Timematidae</taxon>
        <taxon>Timema</taxon>
    </lineage>
</organism>
<feature type="compositionally biased region" description="Polar residues" evidence="1">
    <location>
        <begin position="827"/>
        <end position="837"/>
    </location>
</feature>
<feature type="region of interest" description="Disordered" evidence="1">
    <location>
        <begin position="568"/>
        <end position="649"/>
    </location>
</feature>
<gene>
    <name evidence="5" type="ORF">TCMB3V08_LOCUS7383</name>
</gene>
<keyword evidence="2" id="KW-1133">Transmembrane helix</keyword>
<dbReference type="PANTHER" id="PTHR22255">
    <property type="entry name" value="LP06548P"/>
    <property type="match status" value="1"/>
</dbReference>
<feature type="transmembrane region" description="Helical" evidence="2">
    <location>
        <begin position="791"/>
        <end position="809"/>
    </location>
</feature>
<name>A0A7R9J8P7_TIMCA</name>
<sequence>MGDHHPQYRCAVYREEPGTGNIFIAFSSDSTCHSGLVSATVGYETLSLTTLPAAVWPEMVDTSSCRFPSWTQGHWQYLYVEGNTLIYKDHHTFKTYTMRCLGSDSGAGERFLVFGRTQCGEEMYTCMWIKRRGMNVLEFQIGLQSSTYYNSSLCSNTNFQLNQWITQGRMERLQESPCPVAGEYAGYIPDATGLCAKLSSDCKSPEIMYYTVSDCSHNEIYEASINLVGSRRHGRKHRQIGTRVFRISDPRTTPSPSLFSHSTTSLSHLSHVTVTNHKTGSHNNFNDSYKTNIYTNYNNNRNPYQISERKEPSTSGYFLGGNSSPQYPTAYRNLERPNSRSTPQTNDYSDEVYDPWAFSKTHNQRYNQTFTSSTPLYHAPSYPSLFDNIPENSEHFSRGPYSSFSTYNVNSEPSSHNIDYSDKRNFNYAFKHDSSNSDSQFHQRNVNVRGDHIYYGNNERSHAIENGVHRNPYQDIPSSTVFADPNFSSNIGFSNNNQGIFHVPKIIPNTNVQNQPHFISSPREHVNPNMPSNRNFPRPPYSYDQTQPGGGYYTKSATPIEQINYYGTPLDATPDQITRNTFRNQMGNPERQFQNSGYPNTVIRQGDDQHDSPGTGRNVHTNQFSSSNHNSDPRNPNIHSPSNNNVNHDISATSSQIQNTRFNHTRLGFSSPQYSQHSLPVHQNRRPATPSPVSRPLSVPFPNTSPLSHRSSATPRSTQREEREYRCLGQWEENGRMFTYTQRRDVGSFECFVGSILSDTEIFIKEAGDHCQRDVDPMQHGMKLTRLGRCVAVIFVSAVLLVTGVGQVLKKRHHLINASQYHLTLSTPSHKQDNVSPRATAATSRARTHAIV</sequence>
<feature type="region of interest" description="Disordered" evidence="1">
    <location>
        <begin position="520"/>
        <end position="539"/>
    </location>
</feature>
<dbReference type="InterPro" id="IPR055471">
    <property type="entry name" value="DUF7043"/>
</dbReference>
<feature type="region of interest" description="Disordered" evidence="1">
    <location>
        <begin position="666"/>
        <end position="722"/>
    </location>
</feature>
<reference evidence="5" key="1">
    <citation type="submission" date="2020-11" db="EMBL/GenBank/DDBJ databases">
        <authorList>
            <person name="Tran Van P."/>
        </authorList>
    </citation>
    <scope>NUCLEOTIDE SEQUENCE</scope>
</reference>
<dbReference type="InterPro" id="IPR055473">
    <property type="entry name" value="DUF7045"/>
</dbReference>
<accession>A0A7R9J8P7</accession>
<dbReference type="AlphaFoldDB" id="A0A7R9J8P7"/>
<proteinExistence type="predicted"/>
<protein>
    <submittedName>
        <fullName evidence="5">(California timema) hypothetical protein</fullName>
    </submittedName>
</protein>
<evidence type="ECO:0000256" key="2">
    <source>
        <dbReference type="SAM" id="Phobius"/>
    </source>
</evidence>
<keyword evidence="2" id="KW-0812">Transmembrane</keyword>
<feature type="region of interest" description="Disordered" evidence="1">
    <location>
        <begin position="827"/>
        <end position="852"/>
    </location>
</feature>
<evidence type="ECO:0000259" key="4">
    <source>
        <dbReference type="Pfam" id="PF23073"/>
    </source>
</evidence>
<feature type="compositionally biased region" description="Low complexity" evidence="1">
    <location>
        <begin position="838"/>
        <end position="852"/>
    </location>
</feature>
<feature type="domain" description="DUF7043" evidence="3">
    <location>
        <begin position="62"/>
        <end position="166"/>
    </location>
</feature>
<feature type="compositionally biased region" description="Polar residues" evidence="1">
    <location>
        <begin position="666"/>
        <end position="678"/>
    </location>
</feature>
<feature type="region of interest" description="Disordered" evidence="1">
    <location>
        <begin position="300"/>
        <end position="349"/>
    </location>
</feature>
<feature type="compositionally biased region" description="Polar residues" evidence="1">
    <location>
        <begin position="575"/>
        <end position="603"/>
    </location>
</feature>
<feature type="compositionally biased region" description="Polar residues" evidence="1">
    <location>
        <begin position="701"/>
        <end position="717"/>
    </location>
</feature>
<evidence type="ECO:0000313" key="5">
    <source>
        <dbReference type="EMBL" id="CAD7574778.1"/>
    </source>
</evidence>
<feature type="domain" description="DUF7045" evidence="4">
    <location>
        <begin position="720"/>
        <end position="777"/>
    </location>
</feature>
<evidence type="ECO:0000256" key="1">
    <source>
        <dbReference type="SAM" id="MobiDB-lite"/>
    </source>
</evidence>
<dbReference type="PANTHER" id="PTHR22255:SF4">
    <property type="entry name" value="CATION-INDEPENDENT MANNOSE-6-PHOSPHATE RECEPTOR"/>
    <property type="match status" value="1"/>
</dbReference>
<dbReference type="Pfam" id="PF23073">
    <property type="entry name" value="DUF7045"/>
    <property type="match status" value="2"/>
</dbReference>